<dbReference type="AlphaFoldDB" id="A0A0F9ALM9"/>
<protein>
    <recommendedName>
        <fullName evidence="3">50S ribosomal protein L35</fullName>
    </recommendedName>
</protein>
<feature type="transmembrane region" description="Helical" evidence="1">
    <location>
        <begin position="33"/>
        <end position="49"/>
    </location>
</feature>
<organism evidence="2">
    <name type="scientific">marine sediment metagenome</name>
    <dbReference type="NCBI Taxonomy" id="412755"/>
    <lineage>
        <taxon>unclassified sequences</taxon>
        <taxon>metagenomes</taxon>
        <taxon>ecological metagenomes</taxon>
    </lineage>
</organism>
<evidence type="ECO:0008006" key="3">
    <source>
        <dbReference type="Google" id="ProtNLM"/>
    </source>
</evidence>
<name>A0A0F9ALM9_9ZZZZ</name>
<sequence length="74" mass="7854">MNSDLTMVVGIVLAVLSIPSILSAVTDRRSPRVSAITVLIAGGLIVYALQKNPGRYSFENLPDVFVSVVADLLP</sequence>
<proteinExistence type="predicted"/>
<gene>
    <name evidence="2" type="ORF">LCGC14_2635120</name>
</gene>
<dbReference type="EMBL" id="LAZR01045303">
    <property type="protein sequence ID" value="KKK99200.1"/>
    <property type="molecule type" value="Genomic_DNA"/>
</dbReference>
<comment type="caution">
    <text evidence="2">The sequence shown here is derived from an EMBL/GenBank/DDBJ whole genome shotgun (WGS) entry which is preliminary data.</text>
</comment>
<accession>A0A0F9ALM9</accession>
<keyword evidence="1" id="KW-0812">Transmembrane</keyword>
<keyword evidence="1" id="KW-0472">Membrane</keyword>
<keyword evidence="1" id="KW-1133">Transmembrane helix</keyword>
<evidence type="ECO:0000313" key="2">
    <source>
        <dbReference type="EMBL" id="KKK99200.1"/>
    </source>
</evidence>
<evidence type="ECO:0000256" key="1">
    <source>
        <dbReference type="SAM" id="Phobius"/>
    </source>
</evidence>
<reference evidence="2" key="1">
    <citation type="journal article" date="2015" name="Nature">
        <title>Complex archaea that bridge the gap between prokaryotes and eukaryotes.</title>
        <authorList>
            <person name="Spang A."/>
            <person name="Saw J.H."/>
            <person name="Jorgensen S.L."/>
            <person name="Zaremba-Niedzwiedzka K."/>
            <person name="Martijn J."/>
            <person name="Lind A.E."/>
            <person name="van Eijk R."/>
            <person name="Schleper C."/>
            <person name="Guy L."/>
            <person name="Ettema T.J."/>
        </authorList>
    </citation>
    <scope>NUCLEOTIDE SEQUENCE</scope>
</reference>